<reference evidence="2" key="1">
    <citation type="submission" date="2016-02" db="EMBL/GenBank/DDBJ databases">
        <authorList>
            <person name="Shin S.-K."/>
            <person name="Yi H."/>
            <person name="Kim E."/>
        </authorList>
    </citation>
    <scope>NUCLEOTIDE SEQUENCE [LARGE SCALE GENOMIC DNA]</scope>
    <source>
        <strain evidence="2">LPB0003</strain>
    </source>
</reference>
<dbReference type="STRING" id="1774273.LPB03_04730"/>
<evidence type="ECO:0000313" key="2">
    <source>
        <dbReference type="Proteomes" id="UP000092584"/>
    </source>
</evidence>
<dbReference type="AlphaFoldDB" id="A0A1B8TXQ0"/>
<protein>
    <submittedName>
        <fullName evidence="1">Uncharacterized protein</fullName>
    </submittedName>
</protein>
<sequence length="188" mass="22936">MNLFSQEIITIKGKLFFSEEFYRNFSNLLVKIDDADEYVKIEEDGIFEIKTSTKKENYKLIFSYGSIKFKEYNYKFEWTKRYKPKSISLAENCRINKNIAQEDFREKRKLKLYVYNKLDTLILSKKDKRVQKKTNSEFVKMSYEDLNKFECISDYNKRVFKILYLSGKVKFLKNLRKDVISYNYRYNR</sequence>
<gene>
    <name evidence="1" type="ORF">LPB3_07765</name>
</gene>
<keyword evidence="2" id="KW-1185">Reference proteome</keyword>
<dbReference type="Proteomes" id="UP000092584">
    <property type="component" value="Unassembled WGS sequence"/>
</dbReference>
<comment type="caution">
    <text evidence="1">The sequence shown here is derived from an EMBL/GenBank/DDBJ whole genome shotgun (WGS) entry which is preliminary data.</text>
</comment>
<dbReference type="EMBL" id="LSFM01000022">
    <property type="protein sequence ID" value="OBY64279.1"/>
    <property type="molecule type" value="Genomic_DNA"/>
</dbReference>
<proteinExistence type="predicted"/>
<name>A0A1B8TXQ0_9FLAO</name>
<dbReference type="KEGG" id="pob:LPB03_04730"/>
<evidence type="ECO:0000313" key="1">
    <source>
        <dbReference type="EMBL" id="OBY64279.1"/>
    </source>
</evidence>
<accession>A0A1B8TXQ0</accession>
<organism evidence="1 2">
    <name type="scientific">Polaribacter vadi</name>
    <dbReference type="NCBI Taxonomy" id="1774273"/>
    <lineage>
        <taxon>Bacteria</taxon>
        <taxon>Pseudomonadati</taxon>
        <taxon>Bacteroidota</taxon>
        <taxon>Flavobacteriia</taxon>
        <taxon>Flavobacteriales</taxon>
        <taxon>Flavobacteriaceae</taxon>
    </lineage>
</organism>